<dbReference type="Pfam" id="PF23082">
    <property type="entry name" value="Myb_DNA-binding_2"/>
    <property type="match status" value="2"/>
</dbReference>
<dbReference type="AlphaFoldDB" id="A0AAD4N3Z8"/>
<organism evidence="5 6">
    <name type="scientific">Ditylenchus destructor</name>
    <dbReference type="NCBI Taxonomy" id="166010"/>
    <lineage>
        <taxon>Eukaryota</taxon>
        <taxon>Metazoa</taxon>
        <taxon>Ecdysozoa</taxon>
        <taxon>Nematoda</taxon>
        <taxon>Chromadorea</taxon>
        <taxon>Rhabditida</taxon>
        <taxon>Tylenchina</taxon>
        <taxon>Tylenchomorpha</taxon>
        <taxon>Sphaerularioidea</taxon>
        <taxon>Anguinidae</taxon>
        <taxon>Anguininae</taxon>
        <taxon>Ditylenchus</taxon>
    </lineage>
</organism>
<keyword evidence="6" id="KW-1185">Reference proteome</keyword>
<evidence type="ECO:0000313" key="5">
    <source>
        <dbReference type="EMBL" id="KAI1713986.1"/>
    </source>
</evidence>
<comment type="subcellular location">
    <subcellularLocation>
        <location evidence="1">Nucleus</location>
    </subcellularLocation>
</comment>
<evidence type="ECO:0000259" key="3">
    <source>
        <dbReference type="PROSITE" id="PS50076"/>
    </source>
</evidence>
<dbReference type="PROSITE" id="PS50076">
    <property type="entry name" value="DNAJ_2"/>
    <property type="match status" value="1"/>
</dbReference>
<dbReference type="SUPFAM" id="SSF46565">
    <property type="entry name" value="Chaperone J-domain"/>
    <property type="match status" value="1"/>
</dbReference>
<feature type="compositionally biased region" description="Basic and acidic residues" evidence="2">
    <location>
        <begin position="279"/>
        <end position="318"/>
    </location>
</feature>
<dbReference type="InterPro" id="IPR001005">
    <property type="entry name" value="SANT/Myb"/>
</dbReference>
<dbReference type="CDD" id="cd00167">
    <property type="entry name" value="SANT"/>
    <property type="match status" value="1"/>
</dbReference>
<dbReference type="SMART" id="SM00717">
    <property type="entry name" value="SANT"/>
    <property type="match status" value="2"/>
</dbReference>
<dbReference type="PANTHER" id="PTHR43999">
    <property type="entry name" value="DNAJ HOMOLOG SUBFAMILY C MEMBER 2"/>
    <property type="match status" value="1"/>
</dbReference>
<dbReference type="PROSITE" id="PS50090">
    <property type="entry name" value="MYB_LIKE"/>
    <property type="match status" value="1"/>
</dbReference>
<dbReference type="Gene3D" id="1.10.287.110">
    <property type="entry name" value="DnaJ domain"/>
    <property type="match status" value="1"/>
</dbReference>
<dbReference type="Pfam" id="PF21884">
    <property type="entry name" value="ZUO1-like_ZHD"/>
    <property type="match status" value="1"/>
</dbReference>
<dbReference type="Proteomes" id="UP001201812">
    <property type="component" value="Unassembled WGS sequence"/>
</dbReference>
<sequence>MSSMQIAVYGFLQKQRVIEPAGLAYEVGLVKDKIALGKCTLPVFRQADASQLAQTDEVVNESCDEWMDKDDNKYQKYMSKLNPNEAKDQDHYKVLGLSKLRCDATMNQIKLAYRQKVLKYHPDKGSADLNGKRKEEIFSCIQKAYEQIGDTIEKRRAFDSVDPTFDETIPDSSEVNSKNFFEVLAPVFARYARFSNNQPVPLLGDANSSRDAVDHFYEFWFDFSSWREFSYLDSEDKSKGEDRYERREIEKMNKAEREKRRKKEMKRISTLIDITYEKDPRRQEEKRRKEEEARAEAEERQKAEEAERQAQLEEEKKANQAKQKKKKVMASQRKKLRDLCVAADYWAEENEKKHRVMEQIERICLPNAGAEFEEVSALCEKLENVKCYDDAMEHLKNCMRKDNKHESNHANSNTSGRINEASESSWSPADLQLLVKAVSLFPPGKGDRWRNVAEYVTNHSIANNGKARTEKEVIKQVKSLSAVDANSLSASQIKENGLLKTKNDISLPDTPSEALVDDWDADQQKQLENALKNTPASDPKRWEKIAVQVTGKTKKDCIKRYKKLAELVKQNQTKNAQ</sequence>
<dbReference type="PANTHER" id="PTHR43999:SF1">
    <property type="entry name" value="DNAJ HOMOLOG SUBFAMILY C MEMBER 2"/>
    <property type="match status" value="1"/>
</dbReference>
<name>A0AAD4N3Z8_9BILA</name>
<dbReference type="GO" id="GO:0006450">
    <property type="term" value="P:regulation of translational fidelity"/>
    <property type="evidence" value="ECO:0007669"/>
    <property type="project" value="InterPro"/>
</dbReference>
<dbReference type="GO" id="GO:0005829">
    <property type="term" value="C:cytosol"/>
    <property type="evidence" value="ECO:0007669"/>
    <property type="project" value="TreeGrafter"/>
</dbReference>
<dbReference type="CDD" id="cd06257">
    <property type="entry name" value="DnaJ"/>
    <property type="match status" value="1"/>
</dbReference>
<dbReference type="EMBL" id="JAKKPZ010000014">
    <property type="protein sequence ID" value="KAI1713986.1"/>
    <property type="molecule type" value="Genomic_DNA"/>
</dbReference>
<feature type="region of interest" description="Disordered" evidence="2">
    <location>
        <begin position="279"/>
        <end position="329"/>
    </location>
</feature>
<comment type="caution">
    <text evidence="5">The sequence shown here is derived from an EMBL/GenBank/DDBJ whole genome shotgun (WGS) entry which is preliminary data.</text>
</comment>
<feature type="compositionally biased region" description="Polar residues" evidence="2">
    <location>
        <begin position="409"/>
        <end position="422"/>
    </location>
</feature>
<dbReference type="SUPFAM" id="SSF46689">
    <property type="entry name" value="Homeodomain-like"/>
    <property type="match status" value="2"/>
</dbReference>
<feature type="domain" description="Myb-like" evidence="4">
    <location>
        <begin position="519"/>
        <end position="565"/>
    </location>
</feature>
<dbReference type="SMART" id="SM00271">
    <property type="entry name" value="DnaJ"/>
    <property type="match status" value="1"/>
</dbReference>
<evidence type="ECO:0000313" key="6">
    <source>
        <dbReference type="Proteomes" id="UP001201812"/>
    </source>
</evidence>
<dbReference type="InterPro" id="IPR036869">
    <property type="entry name" value="J_dom_sf"/>
</dbReference>
<feature type="region of interest" description="Disordered" evidence="2">
    <location>
        <begin position="403"/>
        <end position="422"/>
    </location>
</feature>
<dbReference type="InterPro" id="IPR001623">
    <property type="entry name" value="DnaJ_domain"/>
</dbReference>
<dbReference type="Gene3D" id="1.10.10.60">
    <property type="entry name" value="Homeodomain-like"/>
    <property type="match status" value="2"/>
</dbReference>
<dbReference type="InterPro" id="IPR044634">
    <property type="entry name" value="Zuotin/DnaJC2"/>
</dbReference>
<dbReference type="Pfam" id="PF00226">
    <property type="entry name" value="DnaJ"/>
    <property type="match status" value="1"/>
</dbReference>
<evidence type="ECO:0000256" key="1">
    <source>
        <dbReference type="ARBA" id="ARBA00004123"/>
    </source>
</evidence>
<dbReference type="GO" id="GO:0051083">
    <property type="term" value="P:'de novo' cotranslational protein folding"/>
    <property type="evidence" value="ECO:0007669"/>
    <property type="project" value="InterPro"/>
</dbReference>
<proteinExistence type="predicted"/>
<dbReference type="InterPro" id="IPR009057">
    <property type="entry name" value="Homeodomain-like_sf"/>
</dbReference>
<dbReference type="GO" id="GO:0030544">
    <property type="term" value="F:Hsp70 protein binding"/>
    <property type="evidence" value="ECO:0007669"/>
    <property type="project" value="InterPro"/>
</dbReference>
<dbReference type="GO" id="GO:0005634">
    <property type="term" value="C:nucleus"/>
    <property type="evidence" value="ECO:0007669"/>
    <property type="project" value="UniProtKB-SubCell"/>
</dbReference>
<protein>
    <submittedName>
        <fullName evidence="5">DnaJ domain-containing protein</fullName>
    </submittedName>
</protein>
<evidence type="ECO:0000259" key="4">
    <source>
        <dbReference type="PROSITE" id="PS50090"/>
    </source>
</evidence>
<feature type="domain" description="J" evidence="3">
    <location>
        <begin position="90"/>
        <end position="162"/>
    </location>
</feature>
<gene>
    <name evidence="5" type="ORF">DdX_08871</name>
</gene>
<reference evidence="5" key="1">
    <citation type="submission" date="2022-01" db="EMBL/GenBank/DDBJ databases">
        <title>Genome Sequence Resource for Two Populations of Ditylenchus destructor, the Migratory Endoparasitic Phytonematode.</title>
        <authorList>
            <person name="Zhang H."/>
            <person name="Lin R."/>
            <person name="Xie B."/>
        </authorList>
    </citation>
    <scope>NUCLEOTIDE SEQUENCE</scope>
    <source>
        <strain evidence="5">BazhouSP</strain>
    </source>
</reference>
<accession>A0AAD4N3Z8</accession>
<dbReference type="InterPro" id="IPR054076">
    <property type="entry name" value="ZUO1-like_ZHD"/>
</dbReference>
<evidence type="ECO:0000256" key="2">
    <source>
        <dbReference type="SAM" id="MobiDB-lite"/>
    </source>
</evidence>
<dbReference type="GO" id="GO:0043022">
    <property type="term" value="F:ribosome binding"/>
    <property type="evidence" value="ECO:0007669"/>
    <property type="project" value="InterPro"/>
</dbReference>